<dbReference type="Proteomes" id="UP000237423">
    <property type="component" value="Unassembled WGS sequence"/>
</dbReference>
<accession>A0A2S5CIS0</accession>
<comment type="caution">
    <text evidence="1">The sequence shown here is derived from an EMBL/GenBank/DDBJ whole genome shotgun (WGS) entry which is preliminary data.</text>
</comment>
<protein>
    <submittedName>
        <fullName evidence="1">Uncharacterized protein</fullName>
    </submittedName>
</protein>
<name>A0A2S5CIS0_9GAMM</name>
<reference evidence="1 2" key="1">
    <citation type="submission" date="2017-11" db="EMBL/GenBank/DDBJ databases">
        <title>Draft Genome Sequence of Methylobacter psychrotolerans Sph1T, an Obligate Methanotroph from Low-Temperature Environments.</title>
        <authorList>
            <person name="Oshkin I.Y."/>
            <person name="Miroshnikov K."/>
            <person name="Belova S.E."/>
            <person name="Korzhenkov A."/>
            <person name="Toshchakov S.V."/>
            <person name="Dedysh S.N."/>
        </authorList>
    </citation>
    <scope>NUCLEOTIDE SEQUENCE [LARGE SCALE GENOMIC DNA]</scope>
    <source>
        <strain evidence="1 2">Sph1</strain>
    </source>
</reference>
<dbReference type="AlphaFoldDB" id="A0A2S5CIS0"/>
<gene>
    <name evidence="1" type="ORF">AADEFJLK_03586</name>
</gene>
<sequence length="156" mass="18455">MLAFRRQPIITCRWIRPTCWRWWTRATKAVRRGGFSLTQKTSFGSNCWFESAKRDRKHRRRIRRRLFRCPPTGCRFCWRFWLGLGFFGGFPFPVMGRKKGRVAVVYCFRFARWRLFARPDGEGFGFLIFLMALVSRKNALHPSPILAMDKGVNALG</sequence>
<organism evidence="1 2">
    <name type="scientific">Methylovulum psychrotolerans</name>
    <dbReference type="NCBI Taxonomy" id="1704499"/>
    <lineage>
        <taxon>Bacteria</taxon>
        <taxon>Pseudomonadati</taxon>
        <taxon>Pseudomonadota</taxon>
        <taxon>Gammaproteobacteria</taxon>
        <taxon>Methylococcales</taxon>
        <taxon>Methylococcaceae</taxon>
        <taxon>Methylovulum</taxon>
    </lineage>
</organism>
<dbReference type="EMBL" id="PGFZ01000009">
    <property type="protein sequence ID" value="POZ50689.1"/>
    <property type="molecule type" value="Genomic_DNA"/>
</dbReference>
<evidence type="ECO:0000313" key="1">
    <source>
        <dbReference type="EMBL" id="POZ50689.1"/>
    </source>
</evidence>
<evidence type="ECO:0000313" key="2">
    <source>
        <dbReference type="Proteomes" id="UP000237423"/>
    </source>
</evidence>
<proteinExistence type="predicted"/>